<evidence type="ECO:0000256" key="4">
    <source>
        <dbReference type="SAM" id="MobiDB-lite"/>
    </source>
</evidence>
<feature type="compositionally biased region" description="Gly residues" evidence="4">
    <location>
        <begin position="3667"/>
        <end position="3677"/>
    </location>
</feature>
<feature type="region of interest" description="Disordered" evidence="4">
    <location>
        <begin position="3535"/>
        <end position="3572"/>
    </location>
</feature>
<reference evidence="5" key="1">
    <citation type="submission" date="2019-02" db="EMBL/GenBank/DDBJ databases">
        <authorList>
            <person name="Bachy C."/>
            <person name="Yung C.-M."/>
            <person name="Roux S."/>
            <person name="Sullivan M.B."/>
            <person name="Worden A.Z."/>
        </authorList>
    </citation>
    <scope>NUCLEOTIDE SEQUENCE</scope>
    <source>
        <strain evidence="5">BII-V2</strain>
    </source>
</reference>
<keyword evidence="1" id="KW-0732">Signal</keyword>
<protein>
    <submittedName>
        <fullName evidence="5">Uncharacterized protein</fullName>
    </submittedName>
</protein>
<proteinExistence type="predicted"/>
<dbReference type="PROSITE" id="PS50012">
    <property type="entry name" value="RCC1_3"/>
    <property type="match status" value="15"/>
</dbReference>
<dbReference type="Pfam" id="PF00415">
    <property type="entry name" value="RCC1"/>
    <property type="match status" value="12"/>
</dbReference>
<feature type="region of interest" description="Disordered" evidence="4">
    <location>
        <begin position="2744"/>
        <end position="2764"/>
    </location>
</feature>
<accession>A0A7S6NZ15</accession>
<dbReference type="InterPro" id="IPR000408">
    <property type="entry name" value="Reg_chr_condens"/>
</dbReference>
<dbReference type="InterPro" id="IPR013519">
    <property type="entry name" value="Int_alpha_beta-p"/>
</dbReference>
<dbReference type="Gene3D" id="2.130.10.30">
    <property type="entry name" value="Regulator of chromosome condensation 1/beta-lactamase-inhibitor protein II"/>
    <property type="match status" value="6"/>
</dbReference>
<dbReference type="SUPFAM" id="SSF50985">
    <property type="entry name" value="RCC1/BLIP-II"/>
    <property type="match status" value="6"/>
</dbReference>
<keyword evidence="3" id="KW-0325">Glycoprotein</keyword>
<evidence type="ECO:0000313" key="5">
    <source>
        <dbReference type="EMBL" id="QOR60370.1"/>
    </source>
</evidence>
<dbReference type="InterPro" id="IPR013320">
    <property type="entry name" value="ConA-like_dom_sf"/>
</dbReference>
<feature type="compositionally biased region" description="Low complexity" evidence="4">
    <location>
        <begin position="3632"/>
        <end position="3641"/>
    </location>
</feature>
<dbReference type="Pfam" id="PF14312">
    <property type="entry name" value="FG-GAP_2"/>
    <property type="match status" value="7"/>
</dbReference>
<evidence type="ECO:0000256" key="2">
    <source>
        <dbReference type="ARBA" id="ARBA00022737"/>
    </source>
</evidence>
<dbReference type="PANTHER" id="PTHR45982">
    <property type="entry name" value="REGULATOR OF CHROMOSOME CONDENSATION"/>
    <property type="match status" value="1"/>
</dbReference>
<dbReference type="SMART" id="SM00191">
    <property type="entry name" value="Int_alpha"/>
    <property type="match status" value="5"/>
</dbReference>
<dbReference type="InterPro" id="IPR008979">
    <property type="entry name" value="Galactose-bd-like_sf"/>
</dbReference>
<dbReference type="InterPro" id="IPR013517">
    <property type="entry name" value="FG-GAP"/>
</dbReference>
<feature type="region of interest" description="Disordered" evidence="4">
    <location>
        <begin position="3308"/>
        <end position="3327"/>
    </location>
</feature>
<dbReference type="PRINTS" id="PR00633">
    <property type="entry name" value="RCCNDNSATION"/>
</dbReference>
<evidence type="ECO:0000256" key="1">
    <source>
        <dbReference type="ARBA" id="ARBA00022729"/>
    </source>
</evidence>
<feature type="region of interest" description="Disordered" evidence="4">
    <location>
        <begin position="3667"/>
        <end position="3703"/>
    </location>
</feature>
<sequence>MFLSNWLVFKIVLAALGRTDYPVAGDLELKYDNANKVYLSGGSLDYIDDFTLWTTIGGETTSYDSVESLNLDASNEQFLLADDRDTNTQLGYGCAIDGDYIIGGAPQDDEGGSQAGAAYIFKRSAGTWKQTAKLVVSDAASNDQAAEYVNISGDYAIIGVYSKSSSTGAAYIFKRDTGAETWTEQSKLTTSDGSSNHYFGWGVSISSDYAISGARANGGGKAYIFKRSGTSWGDETILTGSDTGGSHNFGSSVAIKGDYAVVGAYNADVSGIATGSGAAYVFKRSGTSWTQQVKLVASDPVQYDAFGLAVDIDGDYIAVGASQVHTSSLADVGAIYIFKKDDGAETWSQQAKLMASDPGADDYLTNWGSLSISGDTVVAGANYHDTDVTSAGAAYVWKRTGTTWTEVKKLIAGNHITNGGRFGISIGVSGNTIVVGAGYEDVDGVEHAGVLHVYDPQLIKNYYINEVGKYSVDATIAGLNYKTNEVDVTSLNIPAKVVGISAGGAQVAALTEDGSVYMWGSGSEGRLGQGSSDTNNKNTPVKVKGVNGVGFLSNIKQISCGGTQVFALANDGTLYAWGSNNEGQLGVGDNTARYYPTVVPYTGEAISKITAIHKHSLLCTVTNGYVYACGENQYGQVGDGSQTNRNTFTQVNGVGGSGNISGITHLSGGNDFSMILNATTGLAYGFGLGSNYQLSTGDTTTTNTAPREVKTGGTTTNLTGIANISCGEDFSYFLIDDGTVYASGEGSAGEQGDGANSDNTSASPCTGLSNIVDILGTQTCGFARKSDGTLYVWGDNTAGQFANGSASTGDTHTPTEITSITGVEEIQAYGRGNHLIARKSDGSVWCWGEGTSGQIGNGVSSAVYVPTQVIPGAGPSLDGKFNLLISPRLSFDGHNKLSIYHGLKSLSSSLFLGSNTYNIGALSSDLTIETPGVYKSLTYDTLSGAAYFDKTTVSAIASGQKDYVLEQKIYGTQNSSSPSQGGFGGYIDMNGDGTRMVTGMGTDPSSGSYCGRAKVFHLENGTWTLKVDIPTTNSGQTRFGETVAMNEDGTRIAVSFYKNDQILIYDYAGGSWPTTPTKTISGENEVGKGGIDMNKAGTVLVVGTGSTDNKAHIYTRASDTGNWSLTKTWSGSDHLGSAVAMNGAGTRVLIGQKGTGDVWEGNYDESSSSWGSLTKVIDTSYSDWPDRIRMDSDGTTAVIVDTTSSEGGIYERQSGSSWTLAHSVSGYSTPYAGGCAISYDGTMVLVGDVSYGANSSSSPGRAYLHKYSGGSWSLTNTIVNPTFVSNSNTEQYWGAGVAIAKNSKSRYAIGMPYDGTAGTSHGSVYVYNNVIPDYISFDTYNKLTLSGITGMTSKIHALPTGAESTTTYDVGTATNIYIEDTGTYTAEMKGSSAFGIDSNVVSGSITQKLIRYGLEGGQQYCNGFFDSDGFVYMVGLGSNGQLGQGDATNHDTPVKVKGVGGSGFLENIVDICLGNEHTVACDSSGNCYAWGNGASGRLGQGDATNHDTPVKVKGVGGSGFLTNIIKVSASMDVSYAVDSSGNCYAWGDGTSGRLGQGDATSHDTPVQVKGVGGTGYLANIIQISSGGNGYHALALTSSGTVYAWGNNNAGGLGDGTNTDRNTPVQVKGVGGTGYLTGITKLAQHGYNYSGCSMVLGSNGRAYTWGGNSFGELGQNNTNNTNTPVIVMGVGGSGYLENVVDVACGGYHMHACDSDGTCYGWGRNHQNSPIGDGTSSQRNTPVKVKGVGGSGYLENIIGVGSSRFGGFAVDNEGNVYGWGDNANGQLGDGTSTIRSSPVQVKGVGGSGFLSLFDKAPPSLTFDGLNKYTFSGADTGSTYKLKYLSNTYDLGTTSNVYINNAGTYSGEIKGATNFALSSNVVSGTIPPYKEIVKLQDFFGEGSSNHLGWTDTEGTGSTAFSKDGTRLAIGAYQLNSSAGRVYIYTLSGGKYSLESTLDGGSGQHMGYGIKFNDDGTKIGLGSANGLSARVYERSSSGSWSLRGGSSFGSGTYWTKGVVLDASGNRALGGAGGDNTMKLFDWNGSAYTETTTFSGSGEFGCGIDMTRDGLTVIGINKNGSGNETVKAWKYASGSWSQLGSDIDVGAVNSWIHMARGTGTRFVVGTQSHDSNTGIVKLYEYSGSSWSKIKEWTGYTSSVQLGYDSHISDDGTIIISGSTHDDTGTSGNNAGMVHIFTESNGIWEEKRFTGDIDSGHLGMGVTMSYDGTFYAAVAPYDDEAFSHAGRVRIYQNKNVLDFDGYNKLTLNGVTPTSTKLTSGENTYDIGTATNIYISESGTYDAEINSANTFALSSNVVGAINTDFPKPEGNVWDFATTSSLTEPFYNSSLTKTGTMTHSGTYYETPASTGSQYLQFTFPALTNNVLVQFEASAGSGRASPFQFSDMFEFYKASNDYWRFLGVGGNFSSILRISGVNPTYNSFHKYSYFFEKTSSTEFTMYYYADGVKQTIYDENASGYTLSNGGIVFPISDINDEPYMRFGTQSQYSSSTNSFSNVYIEMEQLSGRVLTTDLIGAPDWFGFERRDPSLTFDGYKLVVKNITPTSSTLKYESNTYDIGTATNVYIKDVGTYNIEAKNASTFALASNVSSGTIKTVEPVIAVGQKFGHALTYDGKLYGWGENSDGDVGVGTTSDITVPTLCTGIPQGEVVSIWRQALDGGSRWAKTRDGRIWVTGDHDSYALPGSSADFTTFTDVSIHFGDHTQTSNNVVWASSASRSTQVLMENGDVWSFGDDAGSTGGLGQGASPTSDRTPRKVNISNVTKLSHDGDMTIALDSSNVVWMWGRNMIGNQTAGWGPYNVPTNIMGTGTANLTSLLVSGETVTDIESSWTSIFILTSKGTVYCTGVNTSGELGQGNQNAKTSSDGWVKIEYFTTKSITVNKLYVGEASETAFVFADTSDGWYCWGNNDQGQLGLGNQTSKSTPQKWTHVSNIKKFDVGRGSTYAIAEDGKYYAWGNGAQYRRGDNTTGAISYPKYIDKLPNILAPSFDFDGYDKIASPSIFLPETSYSTYVNSIAINSGASGWSSHTYNYLRTETDTPGGAGWDGTAGIGDGATVWVYSRSDAMNNVAYHIAFKPSLDTWYDWSEVGQSGTYPNMSSSADSNGRVGDEIKLTMADGSSAAVMTCPYKGKTYYTDYNVKFTKGTTTYDAGEASIVTVPDPGTYDAQLTQGSTFSLKSETVPATKTSGLYTWAFHHGNFDNAYGDGDILTARDNGRFYADTPAYTGDIGTITPVNPTESVNVSFKLNQYTQGSSSETNHTGIMLTEIDVFDDTNTAMTYGTDYRADLYRAAFADNSGDGGTGKLSDETTPYNDDGSRLNDNTLHGSGGYIGWVNGTYDASATSVDRKYPYAVDDELIRLVPLTGKVIGKVQFAYKGTGTTPGWKVYSGTTLVETTNYAGTDTSTQGNQTTHQIVDAKSSTMYTFEPPSGGLTANVLMVAGGGGGGGRYHAGGGGAGGLVYTADTSLAQGATKTIVVGNGDSGGNAIQTGSSYENGFNGKNTTFTDLTSAVGGGGGGANYTVGNDGGSGGGGGASQTSGTDHAGGSGTANQGNDGGVGIYDGGMQRSGGGGGGAGGAGIAGVSGGVSGEGGIGKFFGTGSSFTNFGDEYGEGGWFAGGGGGGVHNSTGSPQGIPGRGGGGYGQNLDGYMGMGGSLHGMVHTGGGGGGSGNPDSDDHPGYNSNDDGGVKGHGGRGGSGIVLIQTNVAPPNGANTAVVQVGNPRRRSLPPAVDHMGSEVNRYYIIDGASTPTYKLPTHWYVDPPSYNGNGVPHSQGSHSLQKRADGGTSNIWYATSNSYFGDEGTKMTQTVDAVFMPLEAQRYNVIISIGSNWNHDIQLEMAADGTAKLYRRNGANLIASGTIKCFTVGKWHHIALTVDSGGNAIGYVNGHPVVSGTYTSIPAVGSRAGNIQMRSGVSDEDGNSITFRKFLTYEVSMYNFHMSPKQVMQRAAEVGLGPKLEYDGLNTLKILNTEPGSTVRLFTSNVADTSNVFIVADPSDSEYTIPEPGKYYAEIKGTDTFTVTRTLDVSGTFPLYAYPPRDGTQGSITNTTTADDWNTWTVSGAAHGNGQYQARTNRTAANTRDAHAAFSNEITAGTGEFNVTHGGSTHYTGTLDLQLPSAKTIRKYVIWTTDSAFYKHNSTTYTDYDPTLPYNGSERSKRRIKSWTIQGSNNDSDWTTIHTVTNKPPSIYGDVHTISSPGSYQYYRLSWSANNGSTETTCIAELIYYGDA</sequence>
<name>A0A7S6NZ15_9PHYC</name>
<feature type="compositionally biased region" description="Gly residues" evidence="4">
    <location>
        <begin position="3550"/>
        <end position="3572"/>
    </location>
</feature>
<dbReference type="InterPro" id="IPR028994">
    <property type="entry name" value="Integrin_alpha_N"/>
</dbReference>
<dbReference type="Gene3D" id="2.130.10.130">
    <property type="entry name" value="Integrin alpha, N-terminal"/>
    <property type="match status" value="2"/>
</dbReference>
<dbReference type="InterPro" id="IPR009091">
    <property type="entry name" value="RCC1/BLIP-II"/>
</dbReference>
<dbReference type="GO" id="GO:0005085">
    <property type="term" value="F:guanyl-nucleotide exchange factor activity"/>
    <property type="evidence" value="ECO:0007669"/>
    <property type="project" value="TreeGrafter"/>
</dbReference>
<keyword evidence="2" id="KW-0677">Repeat</keyword>
<dbReference type="PANTHER" id="PTHR45982:SF1">
    <property type="entry name" value="REGULATOR OF CHROMOSOME CONDENSATION"/>
    <property type="match status" value="1"/>
</dbReference>
<dbReference type="EMBL" id="MK522038">
    <property type="protein sequence ID" value="QOR60370.1"/>
    <property type="molecule type" value="Genomic_DNA"/>
</dbReference>
<dbReference type="SUPFAM" id="SSF49785">
    <property type="entry name" value="Galactose-binding domain-like"/>
    <property type="match status" value="1"/>
</dbReference>
<dbReference type="SUPFAM" id="SSF69322">
    <property type="entry name" value="Tricorn protease domain 2"/>
    <property type="match status" value="2"/>
</dbReference>
<dbReference type="InterPro" id="IPR051553">
    <property type="entry name" value="Ran_GTPase-activating"/>
</dbReference>
<dbReference type="Gene3D" id="2.60.120.260">
    <property type="entry name" value="Galactose-binding domain-like"/>
    <property type="match status" value="1"/>
</dbReference>
<evidence type="ECO:0000256" key="3">
    <source>
        <dbReference type="ARBA" id="ARBA00023180"/>
    </source>
</evidence>
<feature type="region of interest" description="Disordered" evidence="4">
    <location>
        <begin position="3628"/>
        <end position="3648"/>
    </location>
</feature>
<dbReference type="SUPFAM" id="SSF49899">
    <property type="entry name" value="Concanavalin A-like lectins/glucanases"/>
    <property type="match status" value="1"/>
</dbReference>
<organism evidence="5">
    <name type="scientific">Bathycoccus sp. RCC716 virus 2</name>
    <dbReference type="NCBI Taxonomy" id="2530039"/>
    <lineage>
        <taxon>Viruses</taxon>
        <taxon>Varidnaviria</taxon>
        <taxon>Bamfordvirae</taxon>
        <taxon>Nucleocytoviricota</taxon>
        <taxon>Megaviricetes</taxon>
        <taxon>Algavirales</taxon>
        <taxon>Phycodnaviridae</taxon>
        <taxon>Prasinovirus</taxon>
    </lineage>
</organism>